<accession>U9U2R8</accession>
<dbReference type="EMBL" id="KI287599">
    <property type="protein sequence ID" value="ESA09931.1"/>
    <property type="molecule type" value="Genomic_DNA"/>
</dbReference>
<gene>
    <name evidence="1" type="ORF">GLOINDRAFT_348424</name>
</gene>
<sequence length="67" mass="8125">DLLYLGTSNKRDIYNRFQGTTKNLLLLFVLNHQLFLSLRPYCKQSFSMKVTEPDFTDYYDLRNRERN</sequence>
<proteinExistence type="predicted"/>
<name>U9U2R8_RHIID</name>
<reference evidence="1" key="1">
    <citation type="submission" date="2013-07" db="EMBL/GenBank/DDBJ databases">
        <title>The genome of an arbuscular mycorrhizal fungus provides insights into the evolution of the oldest plant symbiosis.</title>
        <authorList>
            <consortium name="DOE Joint Genome Institute"/>
            <person name="Tisserant E."/>
            <person name="Malbreil M."/>
            <person name="Kuo A."/>
            <person name="Kohler A."/>
            <person name="Symeonidi A."/>
            <person name="Balestrini R."/>
            <person name="Charron P."/>
            <person name="Duensing N."/>
            <person name="Frei-dit-Frey N."/>
            <person name="Gianinazzi-Pearson V."/>
            <person name="Gilbert B."/>
            <person name="Handa Y."/>
            <person name="Hijri M."/>
            <person name="Kaul R."/>
            <person name="Kawaguchi M."/>
            <person name="Krajinski F."/>
            <person name="Lammers P."/>
            <person name="Lapierre D."/>
            <person name="Masclaux F.G."/>
            <person name="Murat C."/>
            <person name="Morin E."/>
            <person name="Ndikumana S."/>
            <person name="Pagni M."/>
            <person name="Petitpierre D."/>
            <person name="Requena N."/>
            <person name="Rosikiewicz P."/>
            <person name="Riley R."/>
            <person name="Saito K."/>
            <person name="San Clemente H."/>
            <person name="Shapiro H."/>
            <person name="van Tuinen D."/>
            <person name="Becard G."/>
            <person name="Bonfante P."/>
            <person name="Paszkowski U."/>
            <person name="Shachar-Hill Y."/>
            <person name="Young J.P."/>
            <person name="Sanders I.R."/>
            <person name="Henrissat B."/>
            <person name="Rensing S.A."/>
            <person name="Grigoriev I.V."/>
            <person name="Corradi N."/>
            <person name="Roux C."/>
            <person name="Martin F."/>
        </authorList>
    </citation>
    <scope>NUCLEOTIDE SEQUENCE</scope>
    <source>
        <strain evidence="1">DAOM 197198</strain>
    </source>
</reference>
<dbReference type="HOGENOM" id="CLU_2819660_0_0_1"/>
<evidence type="ECO:0000313" key="1">
    <source>
        <dbReference type="EMBL" id="ESA09931.1"/>
    </source>
</evidence>
<feature type="non-terminal residue" evidence="1">
    <location>
        <position position="1"/>
    </location>
</feature>
<organism evidence="1">
    <name type="scientific">Rhizophagus irregularis (strain DAOM 181602 / DAOM 197198 / MUCL 43194)</name>
    <name type="common">Arbuscular mycorrhizal fungus</name>
    <name type="synonym">Glomus intraradices</name>
    <dbReference type="NCBI Taxonomy" id="747089"/>
    <lineage>
        <taxon>Eukaryota</taxon>
        <taxon>Fungi</taxon>
        <taxon>Fungi incertae sedis</taxon>
        <taxon>Mucoromycota</taxon>
        <taxon>Glomeromycotina</taxon>
        <taxon>Glomeromycetes</taxon>
        <taxon>Glomerales</taxon>
        <taxon>Glomeraceae</taxon>
        <taxon>Rhizophagus</taxon>
    </lineage>
</organism>
<protein>
    <submittedName>
        <fullName evidence="1">Uncharacterized protein</fullName>
    </submittedName>
</protein>
<dbReference type="AlphaFoldDB" id="U9U2R8"/>